<reference evidence="6" key="1">
    <citation type="submission" date="2018-05" db="EMBL/GenBank/DDBJ databases">
        <title>Draft genome of Mucuna pruriens seed.</title>
        <authorList>
            <person name="Nnadi N.E."/>
            <person name="Vos R."/>
            <person name="Hasami M.H."/>
            <person name="Devisetty U.K."/>
            <person name="Aguiy J.C."/>
        </authorList>
    </citation>
    <scope>NUCLEOTIDE SEQUENCE [LARGE SCALE GENOMIC DNA]</scope>
    <source>
        <strain evidence="6">JCA_2017</strain>
    </source>
</reference>
<evidence type="ECO:0000313" key="6">
    <source>
        <dbReference type="EMBL" id="RDX69959.1"/>
    </source>
</evidence>
<dbReference type="InterPro" id="IPR020471">
    <property type="entry name" value="AKR"/>
</dbReference>
<evidence type="ECO:0000256" key="4">
    <source>
        <dbReference type="PIRSR" id="PIRSR000097-3"/>
    </source>
</evidence>
<accession>A0A371EVH7</accession>
<dbReference type="FunFam" id="3.20.20.100:FF:000014">
    <property type="entry name" value="NAD(P)-linked oxidoreductase superfamily protein"/>
    <property type="match status" value="1"/>
</dbReference>
<dbReference type="CDD" id="cd19124">
    <property type="entry name" value="AKR_AKR4A_4B"/>
    <property type="match status" value="1"/>
</dbReference>
<dbReference type="GO" id="GO:0044550">
    <property type="term" value="P:secondary metabolite biosynthetic process"/>
    <property type="evidence" value="ECO:0007669"/>
    <property type="project" value="UniProtKB-ARBA"/>
</dbReference>
<dbReference type="AlphaFoldDB" id="A0A371EVH7"/>
<keyword evidence="7" id="KW-1185">Reference proteome</keyword>
<dbReference type="Proteomes" id="UP000257109">
    <property type="component" value="Unassembled WGS sequence"/>
</dbReference>
<dbReference type="PIRSF" id="PIRSF000097">
    <property type="entry name" value="AKR"/>
    <property type="match status" value="1"/>
</dbReference>
<feature type="domain" description="NADP-dependent oxidoreductase" evidence="5">
    <location>
        <begin position="29"/>
        <end position="299"/>
    </location>
</feature>
<dbReference type="InterPro" id="IPR036812">
    <property type="entry name" value="NAD(P)_OxRdtase_dom_sf"/>
</dbReference>
<dbReference type="SUPFAM" id="SSF51430">
    <property type="entry name" value="NAD(P)-linked oxidoreductase"/>
    <property type="match status" value="1"/>
</dbReference>
<dbReference type="InterPro" id="IPR018170">
    <property type="entry name" value="Aldo/ket_reductase_CS"/>
</dbReference>
<dbReference type="InterPro" id="IPR023210">
    <property type="entry name" value="NADP_OxRdtase_dom"/>
</dbReference>
<feature type="non-terminal residue" evidence="6">
    <location>
        <position position="1"/>
    </location>
</feature>
<dbReference type="EMBL" id="QJKJ01011898">
    <property type="protein sequence ID" value="RDX69959.1"/>
    <property type="molecule type" value="Genomic_DNA"/>
</dbReference>
<dbReference type="PANTHER" id="PTHR11732">
    <property type="entry name" value="ALDO/KETO REDUCTASE"/>
    <property type="match status" value="1"/>
</dbReference>
<sequence>MADSGSGSRIIPEVVLRSSSGQRKMPIIGLGTAPESGSKVSTKDAVVEAIKQGYRHFDAAAAYGVEQALGEAIAEALQLGLIASRDDLFITSKLWVTHNHPHLILPALNQSLRTLELEYLDLFLIHWPIAAKPGKVTYPIEQSELVPFDMKGVWEAMEECQKLGLTRAIGVSNFSVKKLQNLLSLATIPPVVNQVEINLGWQQERLRHFCKEKGITLTAFSPLRKGASKGNNIVLDNDLLKHMADAHAKTVAQICLRWIYEQGVSFVVKSYDKERMKQNLEIFDWSLTEDDYKKISEIYQDRLIKGPTKPLLDDLWDEDDDPALTQI</sequence>
<dbReference type="PROSITE" id="PS00062">
    <property type="entry name" value="ALDOKETO_REDUCTASE_2"/>
    <property type="match status" value="1"/>
</dbReference>
<dbReference type="STRING" id="157652.A0A371EVH7"/>
<dbReference type="Pfam" id="PF00248">
    <property type="entry name" value="Aldo_ket_red"/>
    <property type="match status" value="1"/>
</dbReference>
<dbReference type="GO" id="GO:0016616">
    <property type="term" value="F:oxidoreductase activity, acting on the CH-OH group of donors, NAD or NADP as acceptor"/>
    <property type="evidence" value="ECO:0007669"/>
    <property type="project" value="InterPro"/>
</dbReference>
<comment type="caution">
    <text evidence="6">The sequence shown here is derived from an EMBL/GenBank/DDBJ whole genome shotgun (WGS) entry which is preliminary data.</text>
</comment>
<organism evidence="6 7">
    <name type="scientific">Mucuna pruriens</name>
    <name type="common">Velvet bean</name>
    <name type="synonym">Dolichos pruriens</name>
    <dbReference type="NCBI Taxonomy" id="157652"/>
    <lineage>
        <taxon>Eukaryota</taxon>
        <taxon>Viridiplantae</taxon>
        <taxon>Streptophyta</taxon>
        <taxon>Embryophyta</taxon>
        <taxon>Tracheophyta</taxon>
        <taxon>Spermatophyta</taxon>
        <taxon>Magnoliopsida</taxon>
        <taxon>eudicotyledons</taxon>
        <taxon>Gunneridae</taxon>
        <taxon>Pentapetalae</taxon>
        <taxon>rosids</taxon>
        <taxon>fabids</taxon>
        <taxon>Fabales</taxon>
        <taxon>Fabaceae</taxon>
        <taxon>Papilionoideae</taxon>
        <taxon>50 kb inversion clade</taxon>
        <taxon>NPAAA clade</taxon>
        <taxon>indigoferoid/millettioid clade</taxon>
        <taxon>Phaseoleae</taxon>
        <taxon>Mucuna</taxon>
    </lineage>
</organism>
<dbReference type="PRINTS" id="PR00069">
    <property type="entry name" value="ALDKETRDTASE"/>
</dbReference>
<protein>
    <recommendedName>
        <fullName evidence="5">NADP-dependent oxidoreductase domain-containing protein</fullName>
    </recommendedName>
</protein>
<evidence type="ECO:0000313" key="7">
    <source>
        <dbReference type="Proteomes" id="UP000257109"/>
    </source>
</evidence>
<proteinExistence type="predicted"/>
<name>A0A371EVH7_MUCPR</name>
<feature type="active site" description="Proton donor" evidence="2">
    <location>
        <position position="63"/>
    </location>
</feature>
<evidence type="ECO:0000259" key="5">
    <source>
        <dbReference type="Pfam" id="PF00248"/>
    </source>
</evidence>
<evidence type="ECO:0000256" key="3">
    <source>
        <dbReference type="PIRSR" id="PIRSR000097-2"/>
    </source>
</evidence>
<gene>
    <name evidence="6" type="ORF">CR513_50857</name>
</gene>
<feature type="site" description="Lowers pKa of active site Tyr" evidence="4">
    <location>
        <position position="93"/>
    </location>
</feature>
<keyword evidence="1" id="KW-0560">Oxidoreductase</keyword>
<evidence type="ECO:0000256" key="1">
    <source>
        <dbReference type="ARBA" id="ARBA00023002"/>
    </source>
</evidence>
<dbReference type="InterPro" id="IPR044497">
    <property type="entry name" value="AKR4A/B"/>
</dbReference>
<dbReference type="PROSITE" id="PS00798">
    <property type="entry name" value="ALDOKETO_REDUCTASE_1"/>
    <property type="match status" value="1"/>
</dbReference>
<dbReference type="PROSITE" id="PS00063">
    <property type="entry name" value="ALDOKETO_REDUCTASE_3"/>
    <property type="match status" value="1"/>
</dbReference>
<dbReference type="Gene3D" id="3.20.20.100">
    <property type="entry name" value="NADP-dependent oxidoreductase domain"/>
    <property type="match status" value="1"/>
</dbReference>
<dbReference type="OrthoDB" id="416253at2759"/>
<evidence type="ECO:0000256" key="2">
    <source>
        <dbReference type="PIRSR" id="PIRSR000097-1"/>
    </source>
</evidence>
<feature type="binding site" evidence="3">
    <location>
        <position position="126"/>
    </location>
    <ligand>
        <name>substrate</name>
    </ligand>
</feature>